<protein>
    <submittedName>
        <fullName evidence="2">Unplaced genomic scaffold CY34scaffold_41, whole genome shotgun sequence</fullName>
    </submittedName>
</protein>
<organism evidence="2 3">
    <name type="scientific">Suillus luteus UH-Slu-Lm8-n1</name>
    <dbReference type="NCBI Taxonomy" id="930992"/>
    <lineage>
        <taxon>Eukaryota</taxon>
        <taxon>Fungi</taxon>
        <taxon>Dikarya</taxon>
        <taxon>Basidiomycota</taxon>
        <taxon>Agaricomycotina</taxon>
        <taxon>Agaricomycetes</taxon>
        <taxon>Agaricomycetidae</taxon>
        <taxon>Boletales</taxon>
        <taxon>Suillineae</taxon>
        <taxon>Suillaceae</taxon>
        <taxon>Suillus</taxon>
    </lineage>
</organism>
<evidence type="ECO:0000313" key="3">
    <source>
        <dbReference type="Proteomes" id="UP000054485"/>
    </source>
</evidence>
<name>A0A0D0A5Y3_9AGAM</name>
<dbReference type="HOGENOM" id="CLU_2470585_0_0_1"/>
<dbReference type="AlphaFoldDB" id="A0A0D0A5Y3"/>
<feature type="transmembrane region" description="Helical" evidence="1">
    <location>
        <begin position="38"/>
        <end position="64"/>
    </location>
</feature>
<dbReference type="EMBL" id="KN835172">
    <property type="protein sequence ID" value="KIK45500.1"/>
    <property type="molecule type" value="Genomic_DNA"/>
</dbReference>
<gene>
    <name evidence="2" type="ORF">CY34DRAFT_801580</name>
</gene>
<keyword evidence="1" id="KW-0812">Transmembrane</keyword>
<dbReference type="Proteomes" id="UP000054485">
    <property type="component" value="Unassembled WGS sequence"/>
</dbReference>
<reference evidence="3" key="2">
    <citation type="submission" date="2015-01" db="EMBL/GenBank/DDBJ databases">
        <title>Evolutionary Origins and Diversification of the Mycorrhizal Mutualists.</title>
        <authorList>
            <consortium name="DOE Joint Genome Institute"/>
            <consortium name="Mycorrhizal Genomics Consortium"/>
            <person name="Kohler A."/>
            <person name="Kuo A."/>
            <person name="Nagy L.G."/>
            <person name="Floudas D."/>
            <person name="Copeland A."/>
            <person name="Barry K.W."/>
            <person name="Cichocki N."/>
            <person name="Veneault-Fourrey C."/>
            <person name="LaButti K."/>
            <person name="Lindquist E.A."/>
            <person name="Lipzen A."/>
            <person name="Lundell T."/>
            <person name="Morin E."/>
            <person name="Murat C."/>
            <person name="Riley R."/>
            <person name="Ohm R."/>
            <person name="Sun H."/>
            <person name="Tunlid A."/>
            <person name="Henrissat B."/>
            <person name="Grigoriev I.V."/>
            <person name="Hibbett D.S."/>
            <person name="Martin F."/>
        </authorList>
    </citation>
    <scope>NUCLEOTIDE SEQUENCE [LARGE SCALE GENOMIC DNA]</scope>
    <source>
        <strain evidence="3">UH-Slu-Lm8-n1</strain>
    </source>
</reference>
<keyword evidence="3" id="KW-1185">Reference proteome</keyword>
<accession>A0A0D0A5Y3</accession>
<dbReference type="InParanoid" id="A0A0D0A5Y3"/>
<evidence type="ECO:0000256" key="1">
    <source>
        <dbReference type="SAM" id="Phobius"/>
    </source>
</evidence>
<proteinExistence type="predicted"/>
<sequence length="88" mass="9932">MTEMYLRVITAARRDVQLRSLPINDVHQTFSVMHGTEYVFLLVAILTSVLSVPCAPHATTVLSYPHPIVFLLRLSSLFRYSQPISEAT</sequence>
<keyword evidence="1" id="KW-1133">Transmembrane helix</keyword>
<reference evidence="2 3" key="1">
    <citation type="submission" date="2014-04" db="EMBL/GenBank/DDBJ databases">
        <authorList>
            <consortium name="DOE Joint Genome Institute"/>
            <person name="Kuo A."/>
            <person name="Ruytinx J."/>
            <person name="Rineau F."/>
            <person name="Colpaert J."/>
            <person name="Kohler A."/>
            <person name="Nagy L.G."/>
            <person name="Floudas D."/>
            <person name="Copeland A."/>
            <person name="Barry K.W."/>
            <person name="Cichocki N."/>
            <person name="Veneault-Fourrey C."/>
            <person name="LaButti K."/>
            <person name="Lindquist E.A."/>
            <person name="Lipzen A."/>
            <person name="Lundell T."/>
            <person name="Morin E."/>
            <person name="Murat C."/>
            <person name="Sun H."/>
            <person name="Tunlid A."/>
            <person name="Henrissat B."/>
            <person name="Grigoriev I.V."/>
            <person name="Hibbett D.S."/>
            <person name="Martin F."/>
            <person name="Nordberg H.P."/>
            <person name="Cantor M.N."/>
            <person name="Hua S.X."/>
        </authorList>
    </citation>
    <scope>NUCLEOTIDE SEQUENCE [LARGE SCALE GENOMIC DNA]</scope>
    <source>
        <strain evidence="2 3">UH-Slu-Lm8-n1</strain>
    </source>
</reference>
<evidence type="ECO:0000313" key="2">
    <source>
        <dbReference type="EMBL" id="KIK45500.1"/>
    </source>
</evidence>
<keyword evidence="1" id="KW-0472">Membrane</keyword>